<accession>A0A841AH77</accession>
<feature type="transmembrane region" description="Helical" evidence="1">
    <location>
        <begin position="86"/>
        <end position="105"/>
    </location>
</feature>
<dbReference type="EMBL" id="JACHMJ010000001">
    <property type="protein sequence ID" value="MBB5843190.1"/>
    <property type="molecule type" value="Genomic_DNA"/>
</dbReference>
<evidence type="ECO:0000313" key="3">
    <source>
        <dbReference type="Proteomes" id="UP000536685"/>
    </source>
</evidence>
<name>A0A841AH77_9MICO</name>
<dbReference type="RefSeq" id="WP_184235507.1">
    <property type="nucleotide sequence ID" value="NZ_JACHMJ010000001.1"/>
</dbReference>
<sequence>MAKWWKSVRVRALGLLVVGLLVGVLGLQLGHDARWDPQWVFSGWGFDVVAWLAVGACLVVGVACTLVGTVWVVFAAPAVRTSPGRAGLIFAGSIAFGLVAVLTGVWTDGDMLALVGSGRRSAPAWVLIVLSLVLALPGTVASVRSYLLGPDGSSRGSDPKP</sequence>
<comment type="caution">
    <text evidence="2">The sequence shown here is derived from an EMBL/GenBank/DDBJ whole genome shotgun (WGS) entry which is preliminary data.</text>
</comment>
<protein>
    <submittedName>
        <fullName evidence="2">Uncharacterized protein</fullName>
    </submittedName>
</protein>
<gene>
    <name evidence="2" type="ORF">HD599_001513</name>
</gene>
<feature type="transmembrane region" description="Helical" evidence="1">
    <location>
        <begin position="50"/>
        <end position="74"/>
    </location>
</feature>
<keyword evidence="1" id="KW-0812">Transmembrane</keyword>
<reference evidence="2 3" key="1">
    <citation type="submission" date="2020-08" db="EMBL/GenBank/DDBJ databases">
        <title>Sequencing the genomes of 1000 actinobacteria strains.</title>
        <authorList>
            <person name="Klenk H.-P."/>
        </authorList>
    </citation>
    <scope>NUCLEOTIDE SEQUENCE [LARGE SCALE GENOMIC DNA]</scope>
    <source>
        <strain evidence="2 3">DSM 105784</strain>
    </source>
</reference>
<keyword evidence="1" id="KW-1133">Transmembrane helix</keyword>
<keyword evidence="3" id="KW-1185">Reference proteome</keyword>
<feature type="transmembrane region" description="Helical" evidence="1">
    <location>
        <begin position="125"/>
        <end position="147"/>
    </location>
</feature>
<evidence type="ECO:0000256" key="1">
    <source>
        <dbReference type="SAM" id="Phobius"/>
    </source>
</evidence>
<dbReference type="Proteomes" id="UP000536685">
    <property type="component" value="Unassembled WGS sequence"/>
</dbReference>
<keyword evidence="1" id="KW-0472">Membrane</keyword>
<evidence type="ECO:0000313" key="2">
    <source>
        <dbReference type="EMBL" id="MBB5843190.1"/>
    </source>
</evidence>
<dbReference type="AlphaFoldDB" id="A0A841AH77"/>
<proteinExistence type="predicted"/>
<organism evidence="2 3">
    <name type="scientific">Conyzicola lurida</name>
    <dbReference type="NCBI Taxonomy" id="1172621"/>
    <lineage>
        <taxon>Bacteria</taxon>
        <taxon>Bacillati</taxon>
        <taxon>Actinomycetota</taxon>
        <taxon>Actinomycetes</taxon>
        <taxon>Micrococcales</taxon>
        <taxon>Microbacteriaceae</taxon>
        <taxon>Conyzicola</taxon>
    </lineage>
</organism>